<dbReference type="RefSeq" id="WP_040737193.1">
    <property type="nucleotide sequence ID" value="NZ_QJKF01000005.1"/>
</dbReference>
<dbReference type="GO" id="GO:1904680">
    <property type="term" value="F:peptide transmembrane transporter activity"/>
    <property type="evidence" value="ECO:0007669"/>
    <property type="project" value="TreeGrafter"/>
</dbReference>
<dbReference type="PANTHER" id="PTHR30290:SF10">
    <property type="entry name" value="PERIPLASMIC OLIGOPEPTIDE-BINDING PROTEIN-RELATED"/>
    <property type="match status" value="1"/>
</dbReference>
<dbReference type="GO" id="GO:0042597">
    <property type="term" value="C:periplasmic space"/>
    <property type="evidence" value="ECO:0007669"/>
    <property type="project" value="UniProtKB-ARBA"/>
</dbReference>
<dbReference type="InterPro" id="IPR039424">
    <property type="entry name" value="SBP_5"/>
</dbReference>
<dbReference type="GO" id="GO:0043190">
    <property type="term" value="C:ATP-binding cassette (ABC) transporter complex"/>
    <property type="evidence" value="ECO:0007669"/>
    <property type="project" value="InterPro"/>
</dbReference>
<accession>A0A318K461</accession>
<proteinExistence type="inferred from homology"/>
<dbReference type="GO" id="GO:0030313">
    <property type="term" value="C:cell envelope"/>
    <property type="evidence" value="ECO:0007669"/>
    <property type="project" value="UniProtKB-SubCell"/>
</dbReference>
<sequence length="565" mass="60963">MTSRSGKIDYARLDEFRWGRGPVEEQVIDEFIAGRLTRRGFLRQGSMLGLSMPLLGGILAACGATTGSSGPPPSGKPGATIKAGIYAPKAAPNPITIVDPGGIQLLGNVGEYLVLADQDNNYRPWLATSWSSNADASVWTFQIRQGVRFNDGTPMTVDDVVYSFQSQCDPKSSANALSLFAGTLSPGGVRKVDDSTVAFDLDAPDGGFVGTVSSDNYNMIIVPKDYDYGSYSADFIGTGRLMKADYVPNVGATYVPNPHYWGTPALPSRVDFIFYAEETPMVADLQAGAIDCIGQFSAVISPQLLNGSFTVTSLKAASHRQLSLRNDVGPFQNKLVRQALACTLDRPAIVSALFKGQAVVGNESPFAPTFASTNPDVPQRNKDLALARQLLAQAGVARGFSTTLLTEKLHEIPHFAQIIKQSAAQIGVDIKLIIETPSKYYGQATFGKSDWLDGEMSLVDYGARVIPNVYLKAPLQSIDTESRQGSWNAAHFRNPAYDKLSKEFVAAVDLSTQRRLAGQIQRLLLDETPVVFAYFYNYLSATQRSVTGVYPTAGLQFFLGNAAKG</sequence>
<evidence type="ECO:0000256" key="2">
    <source>
        <dbReference type="ARBA" id="ARBA00005695"/>
    </source>
</evidence>
<organism evidence="6 7">
    <name type="scientific">Nocardia tenerifensis</name>
    <dbReference type="NCBI Taxonomy" id="228006"/>
    <lineage>
        <taxon>Bacteria</taxon>
        <taxon>Bacillati</taxon>
        <taxon>Actinomycetota</taxon>
        <taxon>Actinomycetes</taxon>
        <taxon>Mycobacteriales</taxon>
        <taxon>Nocardiaceae</taxon>
        <taxon>Nocardia</taxon>
    </lineage>
</organism>
<reference evidence="6 7" key="1">
    <citation type="submission" date="2018-05" db="EMBL/GenBank/DDBJ databases">
        <title>Genomic Encyclopedia of Type Strains, Phase IV (KMG-IV): sequencing the most valuable type-strain genomes for metagenomic binning, comparative biology and taxonomic classification.</title>
        <authorList>
            <person name="Goeker M."/>
        </authorList>
    </citation>
    <scope>NUCLEOTIDE SEQUENCE [LARGE SCALE GENOMIC DNA]</scope>
    <source>
        <strain evidence="6 7">DSM 44704</strain>
    </source>
</reference>
<evidence type="ECO:0000313" key="7">
    <source>
        <dbReference type="Proteomes" id="UP000247569"/>
    </source>
</evidence>
<dbReference type="PIRSF" id="PIRSF002741">
    <property type="entry name" value="MppA"/>
    <property type="match status" value="1"/>
</dbReference>
<dbReference type="OrthoDB" id="4499015at2"/>
<comment type="caution">
    <text evidence="6">The sequence shown here is derived from an EMBL/GenBank/DDBJ whole genome shotgun (WGS) entry which is preliminary data.</text>
</comment>
<dbReference type="AlphaFoldDB" id="A0A318K461"/>
<keyword evidence="4" id="KW-0732">Signal</keyword>
<evidence type="ECO:0000259" key="5">
    <source>
        <dbReference type="Pfam" id="PF00496"/>
    </source>
</evidence>
<protein>
    <submittedName>
        <fullName evidence="6">Peptide/nickel transport system substrate-binding protein</fullName>
    </submittedName>
</protein>
<keyword evidence="3" id="KW-0813">Transport</keyword>
<name>A0A318K461_9NOCA</name>
<evidence type="ECO:0000256" key="1">
    <source>
        <dbReference type="ARBA" id="ARBA00004196"/>
    </source>
</evidence>
<dbReference type="Gene3D" id="3.10.105.10">
    <property type="entry name" value="Dipeptide-binding Protein, Domain 3"/>
    <property type="match status" value="1"/>
</dbReference>
<gene>
    <name evidence="6" type="ORF">DFR70_10592</name>
</gene>
<comment type="subcellular location">
    <subcellularLocation>
        <location evidence="1">Cell envelope</location>
    </subcellularLocation>
</comment>
<dbReference type="SUPFAM" id="SSF53850">
    <property type="entry name" value="Periplasmic binding protein-like II"/>
    <property type="match status" value="1"/>
</dbReference>
<comment type="similarity">
    <text evidence="2">Belongs to the bacterial solute-binding protein 5 family.</text>
</comment>
<dbReference type="InterPro" id="IPR000914">
    <property type="entry name" value="SBP_5_dom"/>
</dbReference>
<dbReference type="GO" id="GO:0015833">
    <property type="term" value="P:peptide transport"/>
    <property type="evidence" value="ECO:0007669"/>
    <property type="project" value="TreeGrafter"/>
</dbReference>
<evidence type="ECO:0000256" key="3">
    <source>
        <dbReference type="ARBA" id="ARBA00022448"/>
    </source>
</evidence>
<dbReference type="Gene3D" id="3.40.190.10">
    <property type="entry name" value="Periplasmic binding protein-like II"/>
    <property type="match status" value="1"/>
</dbReference>
<dbReference type="PANTHER" id="PTHR30290">
    <property type="entry name" value="PERIPLASMIC BINDING COMPONENT OF ABC TRANSPORTER"/>
    <property type="match status" value="1"/>
</dbReference>
<evidence type="ECO:0000256" key="4">
    <source>
        <dbReference type="ARBA" id="ARBA00022729"/>
    </source>
</evidence>
<dbReference type="EMBL" id="QJKF01000005">
    <property type="protein sequence ID" value="PXX63910.1"/>
    <property type="molecule type" value="Genomic_DNA"/>
</dbReference>
<keyword evidence="7" id="KW-1185">Reference proteome</keyword>
<dbReference type="InterPro" id="IPR030678">
    <property type="entry name" value="Peptide/Ni-bd"/>
</dbReference>
<dbReference type="Proteomes" id="UP000247569">
    <property type="component" value="Unassembled WGS sequence"/>
</dbReference>
<feature type="domain" description="Solute-binding protein family 5" evidence="5">
    <location>
        <begin position="122"/>
        <end position="451"/>
    </location>
</feature>
<dbReference type="Pfam" id="PF00496">
    <property type="entry name" value="SBP_bac_5"/>
    <property type="match status" value="1"/>
</dbReference>
<evidence type="ECO:0000313" key="6">
    <source>
        <dbReference type="EMBL" id="PXX63910.1"/>
    </source>
</evidence>